<protein>
    <recommendedName>
        <fullName evidence="1 2">Protein ApaG</fullName>
    </recommendedName>
</protein>
<dbReference type="InterPro" id="IPR036767">
    <property type="entry name" value="ApaG_sf"/>
</dbReference>
<dbReference type="InterPro" id="IPR023065">
    <property type="entry name" value="Uncharacterised_ApaG"/>
</dbReference>
<dbReference type="Proteomes" id="UP001361239">
    <property type="component" value="Unassembled WGS sequence"/>
</dbReference>
<dbReference type="PANTHER" id="PTHR47191">
    <property type="entry name" value="OS05G0170800 PROTEIN"/>
    <property type="match status" value="1"/>
</dbReference>
<dbReference type="EMBL" id="JBBHJZ010000001">
    <property type="protein sequence ID" value="MEJ5976544.1"/>
    <property type="molecule type" value="Genomic_DNA"/>
</dbReference>
<dbReference type="Pfam" id="PF04379">
    <property type="entry name" value="DUF525"/>
    <property type="match status" value="1"/>
</dbReference>
<evidence type="ECO:0000313" key="5">
    <source>
        <dbReference type="Proteomes" id="UP001361239"/>
    </source>
</evidence>
<dbReference type="InterPro" id="IPR007474">
    <property type="entry name" value="ApaG_domain"/>
</dbReference>
<name>A0ABU8RTV9_9SPHN</name>
<dbReference type="InterPro" id="IPR050718">
    <property type="entry name" value="ApaG-like"/>
</dbReference>
<dbReference type="Gene3D" id="2.60.40.1470">
    <property type="entry name" value="ApaG domain"/>
    <property type="match status" value="1"/>
</dbReference>
<dbReference type="PANTHER" id="PTHR47191:SF2">
    <property type="entry name" value="OS05G0170800 PROTEIN"/>
    <property type="match status" value="1"/>
</dbReference>
<evidence type="ECO:0000259" key="3">
    <source>
        <dbReference type="PROSITE" id="PS51087"/>
    </source>
</evidence>
<dbReference type="RefSeq" id="WP_339586453.1">
    <property type="nucleotide sequence ID" value="NZ_JBBHJZ010000001.1"/>
</dbReference>
<evidence type="ECO:0000313" key="4">
    <source>
        <dbReference type="EMBL" id="MEJ5976544.1"/>
    </source>
</evidence>
<sequence length="148" mass="16117">MKELFQHAAITPVSVIDASGAAVAAASGGITVRVAVNFLPEQSRIEASKWFWVYHIRIENDSDETVQLITRHWRITDGRGMVNFVDGDGVVGEQPILRPGQSHDYVSGCPLTTPHGSMEGHYTFRRHDGSEFQAAIPFFPLAAPATAG</sequence>
<comment type="caution">
    <text evidence="4">The sequence shown here is derived from an EMBL/GenBank/DDBJ whole genome shotgun (WGS) entry which is preliminary data.</text>
</comment>
<dbReference type="HAMAP" id="MF_00791">
    <property type="entry name" value="ApaG"/>
    <property type="match status" value="1"/>
</dbReference>
<dbReference type="NCBIfam" id="NF003967">
    <property type="entry name" value="PRK05461.1"/>
    <property type="match status" value="1"/>
</dbReference>
<accession>A0ABU8RTV9</accession>
<gene>
    <name evidence="2 4" type="primary">apaG</name>
    <name evidence="4" type="ORF">WG901_07855</name>
</gene>
<reference evidence="4 5" key="1">
    <citation type="submission" date="2024-03" db="EMBL/GenBank/DDBJ databases">
        <authorList>
            <person name="Jo J.-H."/>
        </authorList>
    </citation>
    <scope>NUCLEOTIDE SEQUENCE [LARGE SCALE GENOMIC DNA]</scope>
    <source>
        <strain evidence="4 5">PS1R-30</strain>
    </source>
</reference>
<dbReference type="PROSITE" id="PS51087">
    <property type="entry name" value="APAG"/>
    <property type="match status" value="1"/>
</dbReference>
<evidence type="ECO:0000256" key="2">
    <source>
        <dbReference type="HAMAP-Rule" id="MF_00791"/>
    </source>
</evidence>
<organism evidence="4 5">
    <name type="scientific">Novosphingobium anseongense</name>
    <dbReference type="NCBI Taxonomy" id="3133436"/>
    <lineage>
        <taxon>Bacteria</taxon>
        <taxon>Pseudomonadati</taxon>
        <taxon>Pseudomonadota</taxon>
        <taxon>Alphaproteobacteria</taxon>
        <taxon>Sphingomonadales</taxon>
        <taxon>Sphingomonadaceae</taxon>
        <taxon>Novosphingobium</taxon>
    </lineage>
</organism>
<proteinExistence type="inferred from homology"/>
<dbReference type="SUPFAM" id="SSF110069">
    <property type="entry name" value="ApaG-like"/>
    <property type="match status" value="1"/>
</dbReference>
<keyword evidence="5" id="KW-1185">Reference proteome</keyword>
<evidence type="ECO:0000256" key="1">
    <source>
        <dbReference type="ARBA" id="ARBA00017693"/>
    </source>
</evidence>
<feature type="domain" description="ApaG" evidence="3">
    <location>
        <begin position="24"/>
        <end position="148"/>
    </location>
</feature>